<organism evidence="2 3">
    <name type="scientific">Prorocentrum cordatum</name>
    <dbReference type="NCBI Taxonomy" id="2364126"/>
    <lineage>
        <taxon>Eukaryota</taxon>
        <taxon>Sar</taxon>
        <taxon>Alveolata</taxon>
        <taxon>Dinophyceae</taxon>
        <taxon>Prorocentrales</taxon>
        <taxon>Prorocentraceae</taxon>
        <taxon>Prorocentrum</taxon>
    </lineage>
</organism>
<feature type="region of interest" description="Disordered" evidence="1">
    <location>
        <begin position="99"/>
        <end position="118"/>
    </location>
</feature>
<evidence type="ECO:0000313" key="3">
    <source>
        <dbReference type="Proteomes" id="UP001189429"/>
    </source>
</evidence>
<sequence length="118" mass="13284">RESDVALYGCQLGKVQASLGDCKLQCVSHESEACTLITYYKTSTSSNCYFHCESAARRAYGDQGRHTSRRRDAPRCPRIFQTSWRSCCSAQAPETRAARYLRSDVTNKSGGKETHRHN</sequence>
<accession>A0ABN9S0F5</accession>
<evidence type="ECO:0000256" key="1">
    <source>
        <dbReference type="SAM" id="MobiDB-lite"/>
    </source>
</evidence>
<dbReference type="Proteomes" id="UP001189429">
    <property type="component" value="Unassembled WGS sequence"/>
</dbReference>
<name>A0ABN9S0F5_9DINO</name>
<reference evidence="2" key="1">
    <citation type="submission" date="2023-10" db="EMBL/GenBank/DDBJ databases">
        <authorList>
            <person name="Chen Y."/>
            <person name="Shah S."/>
            <person name="Dougan E. K."/>
            <person name="Thang M."/>
            <person name="Chan C."/>
        </authorList>
    </citation>
    <scope>NUCLEOTIDE SEQUENCE [LARGE SCALE GENOMIC DNA]</scope>
</reference>
<gene>
    <name evidence="2" type="ORF">PCOR1329_LOCUS25364</name>
</gene>
<proteinExistence type="predicted"/>
<keyword evidence="3" id="KW-1185">Reference proteome</keyword>
<evidence type="ECO:0000313" key="2">
    <source>
        <dbReference type="EMBL" id="CAK0825172.1"/>
    </source>
</evidence>
<feature type="non-terminal residue" evidence="2">
    <location>
        <position position="1"/>
    </location>
</feature>
<evidence type="ECO:0008006" key="4">
    <source>
        <dbReference type="Google" id="ProtNLM"/>
    </source>
</evidence>
<protein>
    <recommendedName>
        <fullName evidence="4">Apple domain-containing protein</fullName>
    </recommendedName>
</protein>
<dbReference type="EMBL" id="CAUYUJ010008867">
    <property type="protein sequence ID" value="CAK0825172.1"/>
    <property type="molecule type" value="Genomic_DNA"/>
</dbReference>
<comment type="caution">
    <text evidence="2">The sequence shown here is derived from an EMBL/GenBank/DDBJ whole genome shotgun (WGS) entry which is preliminary data.</text>
</comment>